<keyword evidence="1" id="KW-1133">Transmembrane helix</keyword>
<keyword evidence="3" id="KW-1185">Reference proteome</keyword>
<organism evidence="2 3">
    <name type="scientific">Piscinibacter sakaiensis</name>
    <name type="common">Ideonella sakaiensis</name>
    <dbReference type="NCBI Taxonomy" id="1547922"/>
    <lineage>
        <taxon>Bacteria</taxon>
        <taxon>Pseudomonadati</taxon>
        <taxon>Pseudomonadota</taxon>
        <taxon>Betaproteobacteria</taxon>
        <taxon>Burkholderiales</taxon>
        <taxon>Sphaerotilaceae</taxon>
        <taxon>Piscinibacter</taxon>
    </lineage>
</organism>
<gene>
    <name evidence="2" type="ORF">ISF6_5232</name>
</gene>
<keyword evidence="1" id="KW-0472">Membrane</keyword>
<name>A0A0K8P857_PISS1</name>
<proteinExistence type="predicted"/>
<dbReference type="AlphaFoldDB" id="A0A0K8P857"/>
<dbReference type="Proteomes" id="UP000037660">
    <property type="component" value="Unassembled WGS sequence"/>
</dbReference>
<sequence>MTSPAASAPPEAAPAPVRHRHVFYVSGFDPKGPAHYHRLYADEGAKAAAVGGYALEVGPRRRAGEHGAAWSVRWRGPLQPPAAAAAEVHTEVEFLRWDDLVRAHWPRHAGVLARDLLATTALYLRTGALWRMARLAWPPVVALVVPVLVLLALLAALPLAALASWALVRAGAPLAAGVAAVPALAAAAVLGARAIERRMNMQWLLRSYAYTGRQGTHGWPALEARLDAFAQRIVARAEDPAPCDELLVVAHSSGSIMASIALARALQRAPGLARRGPRLALLTLGQWSPLLSSLPGAGRFRAELATLAAEDALDWVDFTAPADGCCFALTDPVTAAGLPRPRPAHPRLLNPRFASQFSPATYAALVRDRFRLHFQYLMAAERAGDYDYFALTAGPWRLGERCAGRPSIDGYPRFQVLDRWARRLLGPAKPPGPPASP</sequence>
<dbReference type="EMBL" id="BBYR01000083">
    <property type="protein sequence ID" value="GAP38679.1"/>
    <property type="molecule type" value="Genomic_DNA"/>
</dbReference>
<evidence type="ECO:0000256" key="1">
    <source>
        <dbReference type="SAM" id="Phobius"/>
    </source>
</evidence>
<evidence type="ECO:0000313" key="3">
    <source>
        <dbReference type="Proteomes" id="UP000037660"/>
    </source>
</evidence>
<feature type="transmembrane region" description="Helical" evidence="1">
    <location>
        <begin position="174"/>
        <end position="195"/>
    </location>
</feature>
<reference evidence="3" key="1">
    <citation type="submission" date="2015-07" db="EMBL/GenBank/DDBJ databases">
        <title>Discovery of a poly(ethylene terephthalate assimilation.</title>
        <authorList>
            <person name="Yoshida S."/>
            <person name="Hiraga K."/>
            <person name="Takehana T."/>
            <person name="Taniguchi I."/>
            <person name="Yamaji H."/>
            <person name="Maeda Y."/>
            <person name="Toyohara K."/>
            <person name="Miyamoto K."/>
            <person name="Kimura Y."/>
            <person name="Oda K."/>
        </authorList>
    </citation>
    <scope>NUCLEOTIDE SEQUENCE [LARGE SCALE GENOMIC DNA]</scope>
    <source>
        <strain evidence="3">NBRC 110686 / TISTR 2288 / 201-F6</strain>
    </source>
</reference>
<feature type="transmembrane region" description="Helical" evidence="1">
    <location>
        <begin position="140"/>
        <end position="168"/>
    </location>
</feature>
<dbReference type="STRING" id="1547922.ISF6_5232"/>
<reference evidence="2 3" key="2">
    <citation type="journal article" date="2016" name="Science">
        <title>A bacterium that degrades and assimilates poly(ethylene terephthalate).</title>
        <authorList>
            <person name="Yoshida S."/>
            <person name="Hiraga K."/>
            <person name="Takehana T."/>
            <person name="Taniguchi I."/>
            <person name="Yamaji H."/>
            <person name="Maeda Y."/>
            <person name="Toyohara K."/>
            <person name="Miyamoto K."/>
            <person name="Kimura Y."/>
            <person name="Oda K."/>
        </authorList>
    </citation>
    <scope>NUCLEOTIDE SEQUENCE [LARGE SCALE GENOMIC DNA]</scope>
    <source>
        <strain evidence="3">NBRC 110686 / TISTR 2288 / 201-F6</strain>
    </source>
</reference>
<dbReference type="RefSeq" id="WP_054022531.1">
    <property type="nucleotide sequence ID" value="NZ_BBYR01000083.1"/>
</dbReference>
<evidence type="ECO:0000313" key="2">
    <source>
        <dbReference type="EMBL" id="GAP38679.1"/>
    </source>
</evidence>
<protein>
    <submittedName>
        <fullName evidence="2">Putative integral membrane protein Cj1412c</fullName>
    </submittedName>
</protein>
<comment type="caution">
    <text evidence="2">The sequence shown here is derived from an EMBL/GenBank/DDBJ whole genome shotgun (WGS) entry which is preliminary data.</text>
</comment>
<keyword evidence="1" id="KW-0812">Transmembrane</keyword>
<accession>A0A0K8P857</accession>